<organism evidence="2 3">
    <name type="scientific">Agrocybe pediades</name>
    <dbReference type="NCBI Taxonomy" id="84607"/>
    <lineage>
        <taxon>Eukaryota</taxon>
        <taxon>Fungi</taxon>
        <taxon>Dikarya</taxon>
        <taxon>Basidiomycota</taxon>
        <taxon>Agaricomycotina</taxon>
        <taxon>Agaricomycetes</taxon>
        <taxon>Agaricomycetidae</taxon>
        <taxon>Agaricales</taxon>
        <taxon>Agaricineae</taxon>
        <taxon>Strophariaceae</taxon>
        <taxon>Agrocybe</taxon>
    </lineage>
</organism>
<dbReference type="InterPro" id="IPR036249">
    <property type="entry name" value="Thioredoxin-like_sf"/>
</dbReference>
<dbReference type="InterPro" id="IPR054416">
    <property type="entry name" value="GST_UstS-like_C"/>
</dbReference>
<dbReference type="SUPFAM" id="SSF47616">
    <property type="entry name" value="GST C-terminal domain-like"/>
    <property type="match status" value="1"/>
</dbReference>
<sequence length="252" mass="29295">MITLYDIPSRLAQKAWSPNVWKTRYCLNFKQLPYRTEWVEYPDIELKSKELGVRRPSLRRPNGAQAYTLPVIRDSNTGTSVADSFKIAEYLDRTYPNPRKMIFPHNTAGIQAPFARSFAANMRPIMNLIIPPECDMLNPRSAEWFSRTRVEIFGLAKLEDMLPKSAADYKREWAKVQDGLSKSAKWFAKNERGGPFIMGPEPCWADFVVGGYLMWMRCVWGEESEHWRDVLSWDDGRWAKFVVGLKKYENVV</sequence>
<evidence type="ECO:0000259" key="1">
    <source>
        <dbReference type="PROSITE" id="PS50404"/>
    </source>
</evidence>
<dbReference type="InterPro" id="IPR004045">
    <property type="entry name" value="Glutathione_S-Trfase_N"/>
</dbReference>
<dbReference type="PROSITE" id="PS50404">
    <property type="entry name" value="GST_NTER"/>
    <property type="match status" value="1"/>
</dbReference>
<dbReference type="Proteomes" id="UP000521872">
    <property type="component" value="Unassembled WGS sequence"/>
</dbReference>
<gene>
    <name evidence="2" type="ORF">D9613_006285</name>
</gene>
<evidence type="ECO:0000313" key="2">
    <source>
        <dbReference type="EMBL" id="KAF4617474.1"/>
    </source>
</evidence>
<keyword evidence="3" id="KW-1185">Reference proteome</keyword>
<evidence type="ECO:0000313" key="3">
    <source>
        <dbReference type="Proteomes" id="UP000521872"/>
    </source>
</evidence>
<dbReference type="SUPFAM" id="SSF52833">
    <property type="entry name" value="Thioredoxin-like"/>
    <property type="match status" value="1"/>
</dbReference>
<dbReference type="InterPro" id="IPR036282">
    <property type="entry name" value="Glutathione-S-Trfase_C_sf"/>
</dbReference>
<dbReference type="Pfam" id="PF13409">
    <property type="entry name" value="GST_N_2"/>
    <property type="match status" value="1"/>
</dbReference>
<comment type="caution">
    <text evidence="2">The sequence shown here is derived from an EMBL/GenBank/DDBJ whole genome shotgun (WGS) entry which is preliminary data.</text>
</comment>
<proteinExistence type="predicted"/>
<dbReference type="Gene3D" id="3.40.30.10">
    <property type="entry name" value="Glutaredoxin"/>
    <property type="match status" value="1"/>
</dbReference>
<reference evidence="2 3" key="1">
    <citation type="submission" date="2019-12" db="EMBL/GenBank/DDBJ databases">
        <authorList>
            <person name="Floudas D."/>
            <person name="Bentzer J."/>
            <person name="Ahren D."/>
            <person name="Johansson T."/>
            <person name="Persson P."/>
            <person name="Tunlid A."/>
        </authorList>
    </citation>
    <scope>NUCLEOTIDE SEQUENCE [LARGE SCALE GENOMIC DNA]</scope>
    <source>
        <strain evidence="2 3">CBS 102.39</strain>
    </source>
</reference>
<dbReference type="Gene3D" id="1.20.1050.10">
    <property type="match status" value="1"/>
</dbReference>
<dbReference type="AlphaFoldDB" id="A0A8H4VRK7"/>
<feature type="domain" description="GST N-terminal" evidence="1">
    <location>
        <begin position="7"/>
        <end position="99"/>
    </location>
</feature>
<protein>
    <recommendedName>
        <fullName evidence="1">GST N-terminal domain-containing protein</fullName>
    </recommendedName>
</protein>
<accession>A0A8H4VRK7</accession>
<dbReference type="CDD" id="cd03038">
    <property type="entry name" value="GST_N_etherase_LigE"/>
    <property type="match status" value="1"/>
</dbReference>
<dbReference type="EMBL" id="JAACJL010000030">
    <property type="protein sequence ID" value="KAF4617474.1"/>
    <property type="molecule type" value="Genomic_DNA"/>
</dbReference>
<name>A0A8H4VRK7_9AGAR</name>
<dbReference type="Pfam" id="PF22041">
    <property type="entry name" value="GST_C_7"/>
    <property type="match status" value="1"/>
</dbReference>